<dbReference type="EMBL" id="JAULSN010000003">
    <property type="protein sequence ID" value="KAK3376415.1"/>
    <property type="molecule type" value="Genomic_DNA"/>
</dbReference>
<reference evidence="2" key="1">
    <citation type="journal article" date="2023" name="Mol. Phylogenet. Evol.">
        <title>Genome-scale phylogeny and comparative genomics of the fungal order Sordariales.</title>
        <authorList>
            <person name="Hensen N."/>
            <person name="Bonometti L."/>
            <person name="Westerberg I."/>
            <person name="Brannstrom I.O."/>
            <person name="Guillou S."/>
            <person name="Cros-Aarteil S."/>
            <person name="Calhoun S."/>
            <person name="Haridas S."/>
            <person name="Kuo A."/>
            <person name="Mondo S."/>
            <person name="Pangilinan J."/>
            <person name="Riley R."/>
            <person name="LaButti K."/>
            <person name="Andreopoulos B."/>
            <person name="Lipzen A."/>
            <person name="Chen C."/>
            <person name="Yan M."/>
            <person name="Daum C."/>
            <person name="Ng V."/>
            <person name="Clum A."/>
            <person name="Steindorff A."/>
            <person name="Ohm R.A."/>
            <person name="Martin F."/>
            <person name="Silar P."/>
            <person name="Natvig D.O."/>
            <person name="Lalanne C."/>
            <person name="Gautier V."/>
            <person name="Ament-Velasquez S.L."/>
            <person name="Kruys A."/>
            <person name="Hutchinson M.I."/>
            <person name="Powell A.J."/>
            <person name="Barry K."/>
            <person name="Miller A.N."/>
            <person name="Grigoriev I.V."/>
            <person name="Debuchy R."/>
            <person name="Gladieux P."/>
            <person name="Hiltunen Thoren M."/>
            <person name="Johannesson H."/>
        </authorList>
    </citation>
    <scope>NUCLEOTIDE SEQUENCE</scope>
    <source>
        <strain evidence="2">CBS 958.72</strain>
    </source>
</reference>
<evidence type="ECO:0000313" key="2">
    <source>
        <dbReference type="EMBL" id="KAK3376415.1"/>
    </source>
</evidence>
<feature type="compositionally biased region" description="Polar residues" evidence="1">
    <location>
        <begin position="89"/>
        <end position="118"/>
    </location>
</feature>
<feature type="region of interest" description="Disordered" evidence="1">
    <location>
        <begin position="28"/>
        <end position="175"/>
    </location>
</feature>
<dbReference type="Proteomes" id="UP001287356">
    <property type="component" value="Unassembled WGS sequence"/>
</dbReference>
<sequence>MGKGLLFWDNNDGGGGILSEKRNTLNYGSTTLPGTVTPPNPTAARRSLTRTTNDGPPFIDLKIAGSKTPTPSSPFCVSPMSPIFPRSPSPTKSNNPRSSQDSLGGVSIASSGVMSPSLMSWPVPPSTANSAHSSPPPTAVSERHPEKRPPRYQPMPPPSRPAKPSNWKKPAEWGT</sequence>
<comment type="caution">
    <text evidence="2">The sequence shown here is derived from an EMBL/GenBank/DDBJ whole genome shotgun (WGS) entry which is preliminary data.</text>
</comment>
<gene>
    <name evidence="2" type="ORF">B0T24DRAFT_218934</name>
</gene>
<protein>
    <submittedName>
        <fullName evidence="2">Uncharacterized protein</fullName>
    </submittedName>
</protein>
<evidence type="ECO:0000313" key="3">
    <source>
        <dbReference type="Proteomes" id="UP001287356"/>
    </source>
</evidence>
<dbReference type="AlphaFoldDB" id="A0AAE0KIE0"/>
<name>A0AAE0KIE0_9PEZI</name>
<proteinExistence type="predicted"/>
<reference evidence="2" key="2">
    <citation type="submission" date="2023-06" db="EMBL/GenBank/DDBJ databases">
        <authorList>
            <consortium name="Lawrence Berkeley National Laboratory"/>
            <person name="Haridas S."/>
            <person name="Hensen N."/>
            <person name="Bonometti L."/>
            <person name="Westerberg I."/>
            <person name="Brannstrom I.O."/>
            <person name="Guillou S."/>
            <person name="Cros-Aarteil S."/>
            <person name="Calhoun S."/>
            <person name="Kuo A."/>
            <person name="Mondo S."/>
            <person name="Pangilinan J."/>
            <person name="Riley R."/>
            <person name="Labutti K."/>
            <person name="Andreopoulos B."/>
            <person name="Lipzen A."/>
            <person name="Chen C."/>
            <person name="Yanf M."/>
            <person name="Daum C."/>
            <person name="Ng V."/>
            <person name="Clum A."/>
            <person name="Steindorff A."/>
            <person name="Ohm R."/>
            <person name="Martin F."/>
            <person name="Silar P."/>
            <person name="Natvig D."/>
            <person name="Lalanne C."/>
            <person name="Gautier V."/>
            <person name="Ament-Velasquez S.L."/>
            <person name="Kruys A."/>
            <person name="Hutchinson M.I."/>
            <person name="Powell A.J."/>
            <person name="Barry K."/>
            <person name="Miller A.N."/>
            <person name="Grigoriev I.V."/>
            <person name="Debuchy R."/>
            <person name="Gladieux P."/>
            <person name="Thoren M.H."/>
            <person name="Johannesson H."/>
        </authorList>
    </citation>
    <scope>NUCLEOTIDE SEQUENCE</scope>
    <source>
        <strain evidence="2">CBS 958.72</strain>
    </source>
</reference>
<organism evidence="2 3">
    <name type="scientific">Lasiosphaeria ovina</name>
    <dbReference type="NCBI Taxonomy" id="92902"/>
    <lineage>
        <taxon>Eukaryota</taxon>
        <taxon>Fungi</taxon>
        <taxon>Dikarya</taxon>
        <taxon>Ascomycota</taxon>
        <taxon>Pezizomycotina</taxon>
        <taxon>Sordariomycetes</taxon>
        <taxon>Sordariomycetidae</taxon>
        <taxon>Sordariales</taxon>
        <taxon>Lasiosphaeriaceae</taxon>
        <taxon>Lasiosphaeria</taxon>
    </lineage>
</organism>
<accession>A0AAE0KIE0</accession>
<feature type="compositionally biased region" description="Pro residues" evidence="1">
    <location>
        <begin position="151"/>
        <end position="161"/>
    </location>
</feature>
<evidence type="ECO:0000256" key="1">
    <source>
        <dbReference type="SAM" id="MobiDB-lite"/>
    </source>
</evidence>
<keyword evidence="3" id="KW-1185">Reference proteome</keyword>